<comment type="caution">
    <text evidence="1">The sequence shown here is derived from an EMBL/GenBank/DDBJ whole genome shotgun (WGS) entry which is preliminary data.</text>
</comment>
<protein>
    <submittedName>
        <fullName evidence="1">Uncharacterized protein</fullName>
    </submittedName>
</protein>
<evidence type="ECO:0000313" key="2">
    <source>
        <dbReference type="Proteomes" id="UP000253410"/>
    </source>
</evidence>
<keyword evidence="2" id="KW-1185">Reference proteome</keyword>
<evidence type="ECO:0000313" key="1">
    <source>
        <dbReference type="EMBL" id="RBL92320.1"/>
    </source>
</evidence>
<sequence>MFFEITCAHIKIISNFSPRINFSMKRYLLLLLMIGALAACKNNKKAGNNTNEPMTFEDFQALFKPGTLPYKLNADTLQLKMADSLAVAATDVNRFLTDTLTKGDYSKTEKVKLFPLTRIPGNVADYMIIKAVGKSQTTGYLCILDKKGKYLNRLRIANTGGSDGSIISTSIDNKNVVKISAEKKKSGANTSLKEEFYAVNKDGSVQLIMTNTNGPTTAGQIFNPIDTLPRKHKFSGDYTSGDMSIVSIRDGEDGKTFQFFISFSKDNGNCKGELSGRGHYLAGNRGEYKDKESSCGISFQFSAGRVNIREIGGCGAYRGIKCFFEGGFVKKKHKSQG</sequence>
<accession>A0A365Y1E1</accession>
<proteinExistence type="predicted"/>
<dbReference type="Proteomes" id="UP000253410">
    <property type="component" value="Unassembled WGS sequence"/>
</dbReference>
<name>A0A365Y1E1_9BACT</name>
<gene>
    <name evidence="1" type="ORF">DF182_06950</name>
</gene>
<organism evidence="1 2">
    <name type="scientific">Chitinophaga flava</name>
    <dbReference type="NCBI Taxonomy" id="2259036"/>
    <lineage>
        <taxon>Bacteria</taxon>
        <taxon>Pseudomonadati</taxon>
        <taxon>Bacteroidota</taxon>
        <taxon>Chitinophagia</taxon>
        <taxon>Chitinophagales</taxon>
        <taxon>Chitinophagaceae</taxon>
        <taxon>Chitinophaga</taxon>
    </lineage>
</organism>
<reference evidence="1 2" key="1">
    <citation type="submission" date="2018-05" db="EMBL/GenBank/DDBJ databases">
        <title>Chitinophaga sp. K3CV102501T nov., isolated from isolated from a monsoon evergreen broad-leaved forest soil.</title>
        <authorList>
            <person name="Lv Y."/>
        </authorList>
    </citation>
    <scope>NUCLEOTIDE SEQUENCE [LARGE SCALE GENOMIC DNA]</scope>
    <source>
        <strain evidence="1 2">GDMCC 1.1325</strain>
    </source>
</reference>
<dbReference type="AlphaFoldDB" id="A0A365Y1E1"/>
<dbReference type="EMBL" id="QFFJ01000001">
    <property type="protein sequence ID" value="RBL92320.1"/>
    <property type="molecule type" value="Genomic_DNA"/>
</dbReference>